<reference evidence="1 2" key="1">
    <citation type="submission" date="2024-05" db="EMBL/GenBank/DDBJ databases">
        <authorList>
            <person name="Duchaud E."/>
        </authorList>
    </citation>
    <scope>NUCLEOTIDE SEQUENCE [LARGE SCALE GENOMIC DNA]</scope>
    <source>
        <strain evidence="1">Ena-SAMPLE-TAB-13-05-2024-13:56:06:370-140305</strain>
    </source>
</reference>
<evidence type="ECO:0000313" key="2">
    <source>
        <dbReference type="Proteomes" id="UP001497602"/>
    </source>
</evidence>
<gene>
    <name evidence="1" type="ORF">T190115A13A_10120</name>
</gene>
<keyword evidence="2" id="KW-1185">Reference proteome</keyword>
<sequence>MLLTEQNINIELAEKALLFSINEAQEINSLIINEFYDLVDTRLVKLLEKYPDVNQSYKELSIEEQKKIKKAPEVLSLLFASDNSLINKNISYFLLRLFEAERAKKTETFNVEKFGESLWSADGSFMISYDTEDKTFATFEHPTVSNTQIPQDFFSHFNLINSTDKNHYSSEELKPILYSFEEADLVSDKITRVFDKLDDCFKKFICTYTNVLMLKKTIDENMFTSGTDSTHINRVIITNAHTVEDEVIADAMIHEAIHGTLTIIDVFNEWQPSRKKSLEFGRNIYSPWTNNLLTIRNLVQAVYVWYGLYNFWSTRPANFNQDYIEKRIVYIENGFKKMNITPYKEIINPTTYKELSSIKNKFL</sequence>
<dbReference type="EMBL" id="CAXJRC010000011">
    <property type="protein sequence ID" value="CAL2105964.1"/>
    <property type="molecule type" value="Genomic_DNA"/>
</dbReference>
<name>A0ABP1FC37_9FLAO</name>
<protein>
    <recommendedName>
        <fullName evidence="3">HEXXH motif-containing protein</fullName>
    </recommendedName>
</protein>
<dbReference type="RefSeq" id="WP_348702329.1">
    <property type="nucleotide sequence ID" value="NZ_CAXIYA010000003.1"/>
</dbReference>
<comment type="caution">
    <text evidence="1">The sequence shown here is derived from an EMBL/GenBank/DDBJ whole genome shotgun (WGS) entry which is preliminary data.</text>
</comment>
<organism evidence="1 2">
    <name type="scientific">Tenacibaculum vairaonense</name>
    <dbReference type="NCBI Taxonomy" id="3137860"/>
    <lineage>
        <taxon>Bacteria</taxon>
        <taxon>Pseudomonadati</taxon>
        <taxon>Bacteroidota</taxon>
        <taxon>Flavobacteriia</taxon>
        <taxon>Flavobacteriales</taxon>
        <taxon>Flavobacteriaceae</taxon>
        <taxon>Tenacibaculum</taxon>
    </lineage>
</organism>
<accession>A0ABP1FC37</accession>
<dbReference type="Proteomes" id="UP001497602">
    <property type="component" value="Unassembled WGS sequence"/>
</dbReference>
<evidence type="ECO:0008006" key="3">
    <source>
        <dbReference type="Google" id="ProtNLM"/>
    </source>
</evidence>
<evidence type="ECO:0000313" key="1">
    <source>
        <dbReference type="EMBL" id="CAL2105964.1"/>
    </source>
</evidence>
<proteinExistence type="predicted"/>